<dbReference type="Pfam" id="PF07287">
    <property type="entry name" value="AtuA"/>
    <property type="match status" value="1"/>
</dbReference>
<comment type="caution">
    <text evidence="2">The sequence shown here is derived from an EMBL/GenBank/DDBJ whole genome shotgun (WGS) entry which is preliminary data.</text>
</comment>
<accession>A0ABW0TJV3</accession>
<evidence type="ECO:0000259" key="1">
    <source>
        <dbReference type="Pfam" id="PF07287"/>
    </source>
</evidence>
<feature type="domain" description="Acyclic terpene utilisation N-terminal" evidence="1">
    <location>
        <begin position="2"/>
        <end position="433"/>
    </location>
</feature>
<reference evidence="3" key="1">
    <citation type="journal article" date="2019" name="Int. J. Syst. Evol. Microbiol.">
        <title>The Global Catalogue of Microorganisms (GCM) 10K type strain sequencing project: providing services to taxonomists for standard genome sequencing and annotation.</title>
        <authorList>
            <consortium name="The Broad Institute Genomics Platform"/>
            <consortium name="The Broad Institute Genome Sequencing Center for Infectious Disease"/>
            <person name="Wu L."/>
            <person name="Ma J."/>
        </authorList>
    </citation>
    <scope>NUCLEOTIDE SEQUENCE [LARGE SCALE GENOMIC DNA]</scope>
    <source>
        <strain evidence="3">CGMCC 4.1434</strain>
    </source>
</reference>
<dbReference type="Proteomes" id="UP001596109">
    <property type="component" value="Unassembled WGS sequence"/>
</dbReference>
<keyword evidence="3" id="KW-1185">Reference proteome</keyword>
<protein>
    <submittedName>
        <fullName evidence="2">Acyclic terpene utilization AtuA family protein</fullName>
    </submittedName>
</protein>
<sequence length="445" mass="47499">MIRIGSGAGFSGDRLEPAVLLAEQGKLDYLVLECLAERTIALAQKRKLNNPLLGYDPLLEKRLELLLPILSKNKVRLITNMGAANPVGAAEKVAEMARNLGISIKVAAVTGDDVLALIRPNEKTLEDQTPISAYGSLLSANAYLGVEAILPALETGADIIITGRVADPSLFVAPMVHHFGWSLDDVDRIAQGTVVGHLLECGGQICGGYFADPGKKDVVDLAHLGFPYADVASDGTAVISKLEGTGGKISLATAKEQLLYEVTNPNEYLTPDVSADFTTVRLKELAANRIEVSGCKGKAKPNTLKVSVGYHAGFQGEGEISYAGPNALGRAELAGEILHERLKGEFPELRLDYIGSSSVHRTNFGALEEPYEIRLRVVGKAETKEAAEKIGEEVEALYTNGPAAGGGARKYTNEVVGIVSTLIPRSNIKASVNIRESVKYEEKII</sequence>
<organism evidence="2 3">
    <name type="scientific">Sporosarcina soli</name>
    <dbReference type="NCBI Taxonomy" id="334736"/>
    <lineage>
        <taxon>Bacteria</taxon>
        <taxon>Bacillati</taxon>
        <taxon>Bacillota</taxon>
        <taxon>Bacilli</taxon>
        <taxon>Bacillales</taxon>
        <taxon>Caryophanaceae</taxon>
        <taxon>Sporosarcina</taxon>
    </lineage>
</organism>
<evidence type="ECO:0000313" key="2">
    <source>
        <dbReference type="EMBL" id="MFC5589073.1"/>
    </source>
</evidence>
<evidence type="ECO:0000313" key="3">
    <source>
        <dbReference type="Proteomes" id="UP001596109"/>
    </source>
</evidence>
<dbReference type="InterPro" id="IPR010839">
    <property type="entry name" value="AtuA_N"/>
</dbReference>
<name>A0ABW0TJV3_9BACL</name>
<proteinExistence type="predicted"/>
<gene>
    <name evidence="2" type="ORF">ACFPRA_09250</name>
</gene>
<dbReference type="PANTHER" id="PTHR47472:SF1">
    <property type="entry name" value="DUF1446-DOMAIN-CONTAINING PROTEIN"/>
    <property type="match status" value="1"/>
</dbReference>
<dbReference type="EMBL" id="JBHSNO010000005">
    <property type="protein sequence ID" value="MFC5589073.1"/>
    <property type="molecule type" value="Genomic_DNA"/>
</dbReference>
<dbReference type="RefSeq" id="WP_381433136.1">
    <property type="nucleotide sequence ID" value="NZ_JBHSNO010000005.1"/>
</dbReference>
<dbReference type="PANTHER" id="PTHR47472">
    <property type="entry name" value="PROPIONYL-COA CARBOXYLASE"/>
    <property type="match status" value="1"/>
</dbReference>